<dbReference type="Pfam" id="PF01535">
    <property type="entry name" value="PPR"/>
    <property type="match status" value="6"/>
</dbReference>
<keyword evidence="5" id="KW-0496">Mitochondrion</keyword>
<dbReference type="FunFam" id="1.25.40.10:FF:000618">
    <property type="entry name" value="Pentatricopeptide repeat-containing protein mitochondrial"/>
    <property type="match status" value="1"/>
</dbReference>
<sequence length="729" mass="81749">MNFRNLIASGSRLGKRFCATVFSPASSAGVVEASVSAPPTAASRQREIYKKLSKLSVTGGTVTQTLNQFIMEGTPVRKDDLFRCAKDLRKFRRHQHALEIFDWMEMRKMTLSIADHAIRLDLIAKTKGLEAAESYFNGLDPSTKSHRSTYGALMNCYCVELKEEKAKAHFEEMDELNFVNNTLPFNNMMSMYMRLGQPEKVPVLVDAMKRREISPCGITYSIWMQSCGSLNDLEGLEKVIDEMNKDSEAKTTWNTFSSLAGIYTKAGLHEKAESALRTMEEKMNPNNRDAHHFLISLYAGISKASEVERVWEALKKARPEVNNMSYLVMLQALSKLGDIDGVKRVFTEWESKCSAYDMRLANIAINAYLKGGMYREAEMILEGALKKCKGPFSKSRQLLMVHLLEKGEAGVAMKHLEAAASDFEEKKDEEWSWSSELVSLFFIHFEKAKDVEGAEELCSILSKWRPLDSETVTFLIKTYAAAEKTCPDMRERLFREQIEDTIKKLSVLGSRMDQLIPGEQDIEAGLAHVTQQSSSDTVEVLNFGASEKIDDDADDLNYPLIGNENPTETTSSKRNDIVKVKKSRKAASKPPRPPKGPSFTANDHKVMKEIAELAMRKRARIERMKNSLRRIKAAKSSSSSLSSSSPYSCISIFSVIVTALFFGFLLFQGLFAGNMTMSSDNSPAPTGSPNNQLISVQFYNDFAPVEQTDPSPATSYRYTRKRVSGAEED</sequence>
<dbReference type="PANTHER" id="PTHR45717">
    <property type="entry name" value="OS12G0527900 PROTEIN"/>
    <property type="match status" value="1"/>
</dbReference>
<keyword evidence="3" id="KW-0677">Repeat</keyword>
<dbReference type="EMBL" id="QGKX02000088">
    <property type="protein sequence ID" value="KAF3584206.1"/>
    <property type="molecule type" value="Genomic_DNA"/>
</dbReference>
<dbReference type="GO" id="GO:0003729">
    <property type="term" value="F:mRNA binding"/>
    <property type="evidence" value="ECO:0007669"/>
    <property type="project" value="UniProtKB-ARBA"/>
</dbReference>
<comment type="similarity">
    <text evidence="2">Belongs to the PPR family. P subfamily.</text>
</comment>
<dbReference type="InterPro" id="IPR002885">
    <property type="entry name" value="PPR_rpt"/>
</dbReference>
<evidence type="ECO:0000313" key="10">
    <source>
        <dbReference type="Proteomes" id="UP000712600"/>
    </source>
</evidence>
<feature type="region of interest" description="Disordered" evidence="7">
    <location>
        <begin position="554"/>
        <end position="603"/>
    </location>
</feature>
<reference evidence="9" key="1">
    <citation type="submission" date="2019-12" db="EMBL/GenBank/DDBJ databases">
        <title>Genome sequencing and annotation of Brassica cretica.</title>
        <authorList>
            <person name="Studholme D.J."/>
            <person name="Sarris P."/>
        </authorList>
    </citation>
    <scope>NUCLEOTIDE SEQUENCE</scope>
    <source>
        <strain evidence="9">PFS-109/04</strain>
        <tissue evidence="9">Leaf</tissue>
    </source>
</reference>
<evidence type="ECO:0000256" key="6">
    <source>
        <dbReference type="PROSITE-ProRule" id="PRU00708"/>
    </source>
</evidence>
<evidence type="ECO:0000256" key="1">
    <source>
        <dbReference type="ARBA" id="ARBA00004173"/>
    </source>
</evidence>
<feature type="region of interest" description="Disordered" evidence="7">
    <location>
        <begin position="704"/>
        <end position="729"/>
    </location>
</feature>
<evidence type="ECO:0000256" key="7">
    <source>
        <dbReference type="SAM" id="MobiDB-lite"/>
    </source>
</evidence>
<evidence type="ECO:0000256" key="2">
    <source>
        <dbReference type="ARBA" id="ARBA00007626"/>
    </source>
</evidence>
<keyword evidence="8" id="KW-0472">Membrane</keyword>
<evidence type="ECO:0000256" key="5">
    <source>
        <dbReference type="ARBA" id="ARBA00023128"/>
    </source>
</evidence>
<name>A0A8S9RUD7_BRACR</name>
<dbReference type="Proteomes" id="UP000712600">
    <property type="component" value="Unassembled WGS sequence"/>
</dbReference>
<feature type="repeat" description="PPR" evidence="6">
    <location>
        <begin position="181"/>
        <end position="215"/>
    </location>
</feature>
<keyword evidence="4" id="KW-0809">Transit peptide</keyword>
<dbReference type="InterPro" id="IPR011990">
    <property type="entry name" value="TPR-like_helical_dom_sf"/>
</dbReference>
<protein>
    <recommendedName>
        <fullName evidence="11">Pentacotripeptide-repeat region of PRORP domain-containing protein</fullName>
    </recommendedName>
</protein>
<organism evidence="9 10">
    <name type="scientific">Brassica cretica</name>
    <name type="common">Mustard</name>
    <dbReference type="NCBI Taxonomy" id="69181"/>
    <lineage>
        <taxon>Eukaryota</taxon>
        <taxon>Viridiplantae</taxon>
        <taxon>Streptophyta</taxon>
        <taxon>Embryophyta</taxon>
        <taxon>Tracheophyta</taxon>
        <taxon>Spermatophyta</taxon>
        <taxon>Magnoliopsida</taxon>
        <taxon>eudicotyledons</taxon>
        <taxon>Gunneridae</taxon>
        <taxon>Pentapetalae</taxon>
        <taxon>rosids</taxon>
        <taxon>malvids</taxon>
        <taxon>Brassicales</taxon>
        <taxon>Brassicaceae</taxon>
        <taxon>Brassiceae</taxon>
        <taxon>Brassica</taxon>
    </lineage>
</organism>
<dbReference type="FunFam" id="1.25.40.10:FF:000385">
    <property type="entry name" value="Pentatricopeptide repeat-containing protein mitochondrial"/>
    <property type="match status" value="1"/>
</dbReference>
<comment type="caution">
    <text evidence="9">The sequence shown here is derived from an EMBL/GenBank/DDBJ whole genome shotgun (WGS) entry which is preliminary data.</text>
</comment>
<comment type="subcellular location">
    <subcellularLocation>
        <location evidence="1">Mitochondrion</location>
    </subcellularLocation>
</comment>
<keyword evidence="8" id="KW-0812">Transmembrane</keyword>
<evidence type="ECO:0000313" key="9">
    <source>
        <dbReference type="EMBL" id="KAF3584206.1"/>
    </source>
</evidence>
<evidence type="ECO:0008006" key="11">
    <source>
        <dbReference type="Google" id="ProtNLM"/>
    </source>
</evidence>
<dbReference type="AlphaFoldDB" id="A0A8S9RUD7"/>
<dbReference type="Gene3D" id="1.25.40.10">
    <property type="entry name" value="Tetratricopeptide repeat domain"/>
    <property type="match status" value="2"/>
</dbReference>
<dbReference type="GO" id="GO:0005739">
    <property type="term" value="C:mitochondrion"/>
    <property type="evidence" value="ECO:0007669"/>
    <property type="project" value="UniProtKB-SubCell"/>
</dbReference>
<dbReference type="PROSITE" id="PS51375">
    <property type="entry name" value="PPR"/>
    <property type="match status" value="1"/>
</dbReference>
<dbReference type="PANTHER" id="PTHR45717:SF8">
    <property type="entry name" value="OS01G0301000 PROTEIN"/>
    <property type="match status" value="1"/>
</dbReference>
<keyword evidence="8" id="KW-1133">Transmembrane helix</keyword>
<feature type="transmembrane region" description="Helical" evidence="8">
    <location>
        <begin position="645"/>
        <end position="667"/>
    </location>
</feature>
<evidence type="ECO:0000256" key="8">
    <source>
        <dbReference type="SAM" id="Phobius"/>
    </source>
</evidence>
<feature type="compositionally biased region" description="Polar residues" evidence="7">
    <location>
        <begin position="708"/>
        <end position="717"/>
    </location>
</feature>
<proteinExistence type="inferred from homology"/>
<evidence type="ECO:0000256" key="4">
    <source>
        <dbReference type="ARBA" id="ARBA00022946"/>
    </source>
</evidence>
<gene>
    <name evidence="9" type="ORF">F2Q69_00025644</name>
</gene>
<dbReference type="SUPFAM" id="SSF48452">
    <property type="entry name" value="TPR-like"/>
    <property type="match status" value="1"/>
</dbReference>
<evidence type="ECO:0000256" key="3">
    <source>
        <dbReference type="ARBA" id="ARBA00022737"/>
    </source>
</evidence>
<accession>A0A8S9RUD7</accession>